<evidence type="ECO:0000256" key="1">
    <source>
        <dbReference type="SAM" id="Coils"/>
    </source>
</evidence>
<dbReference type="InterPro" id="IPR036034">
    <property type="entry name" value="PDZ_sf"/>
</dbReference>
<keyword evidence="5" id="KW-1185">Reference proteome</keyword>
<evidence type="ECO:0000256" key="2">
    <source>
        <dbReference type="SAM" id="Phobius"/>
    </source>
</evidence>
<feature type="non-terminal residue" evidence="4">
    <location>
        <position position="1"/>
    </location>
</feature>
<dbReference type="SMART" id="SM00228">
    <property type="entry name" value="PDZ"/>
    <property type="match status" value="1"/>
</dbReference>
<dbReference type="PROSITE" id="PS50106">
    <property type="entry name" value="PDZ"/>
    <property type="match status" value="1"/>
</dbReference>
<dbReference type="CDD" id="cd00136">
    <property type="entry name" value="PDZ_canonical"/>
    <property type="match status" value="1"/>
</dbReference>
<organism evidence="4 5">
    <name type="scientific">Pristionchus mayeri</name>
    <dbReference type="NCBI Taxonomy" id="1317129"/>
    <lineage>
        <taxon>Eukaryota</taxon>
        <taxon>Metazoa</taxon>
        <taxon>Ecdysozoa</taxon>
        <taxon>Nematoda</taxon>
        <taxon>Chromadorea</taxon>
        <taxon>Rhabditida</taxon>
        <taxon>Rhabditina</taxon>
        <taxon>Diplogasteromorpha</taxon>
        <taxon>Diplogasteroidea</taxon>
        <taxon>Neodiplogasteridae</taxon>
        <taxon>Pristionchus</taxon>
    </lineage>
</organism>
<protein>
    <recommendedName>
        <fullName evidence="3">PDZ domain-containing protein</fullName>
    </recommendedName>
</protein>
<dbReference type="InterPro" id="IPR051109">
    <property type="entry name" value="MAM_complex_regulator"/>
</dbReference>
<accession>A0AAN4ZKE4</accession>
<sequence>EREKEGQLRVNEKDEGEGNATTDLIGRLIEEQRLHRELAETHHISTLEEQLRIQQEEIAARDARIERLEKEVKGYADLDLFTLPKKEEQQRQKEMAKAEKTLARLQKLLDAAESEKETLEEVSRIQQEDLKERDGEVSRLTDEFAELTKEYAEFKRMNGEHKKKNEKLSTEVRKMRKIDVRLLTTDEEEMMRKIQDCCYFKAVLFIINLLLTWCIHVFPNQTWILPVQVVFNLFITSMFFAVAEEVYDKNRSGKIRTFLNVMAEFKKNTDSIDAKPPPAPKSKWTIKESVERVPQQSRRCHSTSALVSKTDVAVVEIRKADDGLFGFGLIGNVVSSVLEGGAAADDIVMGDQLLTINGVNVETLSDKKIKKILKKVQMVILEVKYSPEKLTELEEHEGLERLF</sequence>
<dbReference type="Pfam" id="PF00595">
    <property type="entry name" value="PDZ"/>
    <property type="match status" value="1"/>
</dbReference>
<dbReference type="PANTHER" id="PTHR14063">
    <property type="entry name" value="PROTEIN LIN-7 HOMOLOG"/>
    <property type="match status" value="1"/>
</dbReference>
<dbReference type="AlphaFoldDB" id="A0AAN4ZKE4"/>
<dbReference type="Gene3D" id="2.30.42.10">
    <property type="match status" value="1"/>
</dbReference>
<keyword evidence="2" id="KW-1133">Transmembrane helix</keyword>
<gene>
    <name evidence="4" type="ORF">PMAYCL1PPCAC_11709</name>
</gene>
<reference evidence="5" key="1">
    <citation type="submission" date="2022-10" db="EMBL/GenBank/DDBJ databases">
        <title>Genome assembly of Pristionchus species.</title>
        <authorList>
            <person name="Yoshida K."/>
            <person name="Sommer R.J."/>
        </authorList>
    </citation>
    <scope>NUCLEOTIDE SEQUENCE [LARGE SCALE GENOMIC DNA]</scope>
    <source>
        <strain evidence="5">RS5460</strain>
    </source>
</reference>
<dbReference type="SUPFAM" id="SSF50156">
    <property type="entry name" value="PDZ domain-like"/>
    <property type="match status" value="1"/>
</dbReference>
<evidence type="ECO:0000313" key="5">
    <source>
        <dbReference type="Proteomes" id="UP001328107"/>
    </source>
</evidence>
<feature type="coiled-coil region" evidence="1">
    <location>
        <begin position="44"/>
        <end position="157"/>
    </location>
</feature>
<dbReference type="EMBL" id="BTRK01000003">
    <property type="protein sequence ID" value="GMR41514.1"/>
    <property type="molecule type" value="Genomic_DNA"/>
</dbReference>
<comment type="caution">
    <text evidence="4">The sequence shown here is derived from an EMBL/GenBank/DDBJ whole genome shotgun (WGS) entry which is preliminary data.</text>
</comment>
<keyword evidence="1" id="KW-0175">Coiled coil</keyword>
<feature type="transmembrane region" description="Helical" evidence="2">
    <location>
        <begin position="198"/>
        <end position="218"/>
    </location>
</feature>
<name>A0AAN4ZKE4_9BILA</name>
<feature type="domain" description="PDZ" evidence="3">
    <location>
        <begin position="314"/>
        <end position="375"/>
    </location>
</feature>
<dbReference type="Proteomes" id="UP001328107">
    <property type="component" value="Unassembled WGS sequence"/>
</dbReference>
<dbReference type="InterPro" id="IPR001478">
    <property type="entry name" value="PDZ"/>
</dbReference>
<evidence type="ECO:0000259" key="3">
    <source>
        <dbReference type="PROSITE" id="PS50106"/>
    </source>
</evidence>
<proteinExistence type="predicted"/>
<evidence type="ECO:0000313" key="4">
    <source>
        <dbReference type="EMBL" id="GMR41514.1"/>
    </source>
</evidence>
<feature type="transmembrane region" description="Helical" evidence="2">
    <location>
        <begin position="224"/>
        <end position="243"/>
    </location>
</feature>
<keyword evidence="2" id="KW-0472">Membrane</keyword>
<keyword evidence="2" id="KW-0812">Transmembrane</keyword>